<reference evidence="1" key="1">
    <citation type="submission" date="2019-09" db="EMBL/GenBank/DDBJ databases">
        <authorList>
            <person name="Zhang L."/>
        </authorList>
    </citation>
    <scope>NUCLEOTIDE SEQUENCE</scope>
</reference>
<sequence>MRMSDIPKLLNEYHLLLSNGGVEHG</sequence>
<accession>A0A5K0V6M7</accession>
<dbReference type="AlphaFoldDB" id="A0A5K0V6M7"/>
<dbReference type="EMBL" id="LR721774">
    <property type="protein sequence ID" value="VVV36635.1"/>
    <property type="molecule type" value="Genomic_DNA"/>
</dbReference>
<name>A0A5K0V6M7_9MAGN</name>
<protein>
    <submittedName>
        <fullName evidence="1">Uncharacterized protein</fullName>
    </submittedName>
</protein>
<organism evidence="1">
    <name type="scientific">Nymphaea colorata</name>
    <name type="common">pocket water lily</name>
    <dbReference type="NCBI Taxonomy" id="210225"/>
    <lineage>
        <taxon>Eukaryota</taxon>
        <taxon>Viridiplantae</taxon>
        <taxon>Streptophyta</taxon>
        <taxon>Embryophyta</taxon>
        <taxon>Tracheophyta</taxon>
        <taxon>Spermatophyta</taxon>
        <taxon>Magnoliopsida</taxon>
        <taxon>Nymphaeales</taxon>
        <taxon>Nymphaeaceae</taxon>
        <taxon>Nymphaea</taxon>
    </lineage>
</organism>
<evidence type="ECO:0000313" key="1">
    <source>
        <dbReference type="EMBL" id="VVV36635.1"/>
    </source>
</evidence>
<gene>
    <name evidence="1" type="ORF">NYM_LOCUS59</name>
</gene>
<proteinExistence type="predicted"/>